<gene>
    <name evidence="1" type="ORF">J3Q64DRAFT_1830837</name>
</gene>
<evidence type="ECO:0000313" key="2">
    <source>
        <dbReference type="Proteomes" id="UP001448207"/>
    </source>
</evidence>
<accession>A0ABR3B680</accession>
<sequence>MSRQFIRLKKWYINQTQERDTFLGFLKDASDFARQHRAFRNAMRIGYATKRTVIAPMLRLGKHHNWTPFEEAARLYEAQDKNLLRRICATEEQTNESWRTKLEPCETMHEWTEVPWSSIFDLAPFKTEFNITILERVDGHGWGTHESVLGRIPSEDVVVVDPLSFETNGTEWDTTTKKPPVKKTWYQRMFAKPVPQGRRQLKRVMKPYQIDAIKHRFIQFGDISSSGRFQTRSSPGQTTLNRAMMKHLFLAPDQLKGLKVEADKVIATLGGPEGFNSLHLSLNKLVAMDSRFTSRSLEVSVADLDAWERKELMNSVMLELVGDIPIDQAVSAAMPIRPSWLKEIFNTQNMTVMNRRPMLDACLEYRQSVDPHYPIHYLVNDVGDPEAHIGLFRPLFELFPCTFSLYEINQWRITDMSWTRLHPELKDTVDYATMFEPILDILVASKGYSFFEMPETPLTRLIAWQPK</sequence>
<protein>
    <submittedName>
        <fullName evidence="1">Uncharacterized protein</fullName>
    </submittedName>
</protein>
<dbReference type="EMBL" id="JBCLYO010000003">
    <property type="protein sequence ID" value="KAL0091442.1"/>
    <property type="molecule type" value="Genomic_DNA"/>
</dbReference>
<organism evidence="1 2">
    <name type="scientific">Phycomyces blakesleeanus</name>
    <dbReference type="NCBI Taxonomy" id="4837"/>
    <lineage>
        <taxon>Eukaryota</taxon>
        <taxon>Fungi</taxon>
        <taxon>Fungi incertae sedis</taxon>
        <taxon>Mucoromycota</taxon>
        <taxon>Mucoromycotina</taxon>
        <taxon>Mucoromycetes</taxon>
        <taxon>Mucorales</taxon>
        <taxon>Phycomycetaceae</taxon>
        <taxon>Phycomyces</taxon>
    </lineage>
</organism>
<name>A0ABR3B680_PHYBL</name>
<reference evidence="1 2" key="1">
    <citation type="submission" date="2024-04" db="EMBL/GenBank/DDBJ databases">
        <title>Symmetric and asymmetric DNA N6-adenine methylation regulates different biological responses in Mucorales.</title>
        <authorList>
            <consortium name="Lawrence Berkeley National Laboratory"/>
            <person name="Lax C."/>
            <person name="Mondo S.J."/>
            <person name="Osorio-Concepcion M."/>
            <person name="Muszewska A."/>
            <person name="Corrochano-Luque M."/>
            <person name="Gutierrez G."/>
            <person name="Riley R."/>
            <person name="Lipzen A."/>
            <person name="Guo J."/>
            <person name="Hundley H."/>
            <person name="Amirebrahimi M."/>
            <person name="Ng V."/>
            <person name="Lorenzo-Gutierrez D."/>
            <person name="Binder U."/>
            <person name="Yang J."/>
            <person name="Song Y."/>
            <person name="Canovas D."/>
            <person name="Navarro E."/>
            <person name="Freitag M."/>
            <person name="Gabaldon T."/>
            <person name="Grigoriev I.V."/>
            <person name="Corrochano L.M."/>
            <person name="Nicolas F.E."/>
            <person name="Garre V."/>
        </authorList>
    </citation>
    <scope>NUCLEOTIDE SEQUENCE [LARGE SCALE GENOMIC DNA]</scope>
    <source>
        <strain evidence="1 2">L51</strain>
    </source>
</reference>
<keyword evidence="2" id="KW-1185">Reference proteome</keyword>
<evidence type="ECO:0000313" key="1">
    <source>
        <dbReference type="EMBL" id="KAL0091442.1"/>
    </source>
</evidence>
<comment type="caution">
    <text evidence="1">The sequence shown here is derived from an EMBL/GenBank/DDBJ whole genome shotgun (WGS) entry which is preliminary data.</text>
</comment>
<proteinExistence type="predicted"/>
<dbReference type="Proteomes" id="UP001448207">
    <property type="component" value="Unassembled WGS sequence"/>
</dbReference>